<keyword evidence="1" id="KW-0472">Membrane</keyword>
<keyword evidence="3" id="KW-1185">Reference proteome</keyword>
<reference evidence="2 3" key="1">
    <citation type="journal article" date="2017" name="Int. J. Parasitol.">
        <title>The genome of the protozoan parasite Cystoisospora suis and a reverse vaccinology approach to identify vaccine candidates.</title>
        <authorList>
            <person name="Palmieri N."/>
            <person name="Shrestha A."/>
            <person name="Ruttkowski B."/>
            <person name="Beck T."/>
            <person name="Vogl C."/>
            <person name="Tomley F."/>
            <person name="Blake D.P."/>
            <person name="Joachim A."/>
        </authorList>
    </citation>
    <scope>NUCLEOTIDE SEQUENCE [LARGE SCALE GENOMIC DNA]</scope>
    <source>
        <strain evidence="2 3">Wien I</strain>
    </source>
</reference>
<accession>A0A2C6L5N3</accession>
<protein>
    <recommendedName>
        <fullName evidence="4">Transmembrane protein</fullName>
    </recommendedName>
</protein>
<gene>
    <name evidence="2" type="ORF">CSUI_003264</name>
</gene>
<dbReference type="Proteomes" id="UP000221165">
    <property type="component" value="Unassembled WGS sequence"/>
</dbReference>
<keyword evidence="1" id="KW-0812">Transmembrane</keyword>
<evidence type="ECO:0000313" key="3">
    <source>
        <dbReference type="Proteomes" id="UP000221165"/>
    </source>
</evidence>
<feature type="transmembrane region" description="Helical" evidence="1">
    <location>
        <begin position="66"/>
        <end position="87"/>
    </location>
</feature>
<name>A0A2C6L5N3_9APIC</name>
<feature type="transmembrane region" description="Helical" evidence="1">
    <location>
        <begin position="38"/>
        <end position="54"/>
    </location>
</feature>
<keyword evidence="1" id="KW-1133">Transmembrane helix</keyword>
<dbReference type="GeneID" id="94426673"/>
<evidence type="ECO:0000256" key="1">
    <source>
        <dbReference type="SAM" id="Phobius"/>
    </source>
</evidence>
<dbReference type="AlphaFoldDB" id="A0A2C6L5N3"/>
<sequence>MLFLSFVIFLSALSFFLLRLPLIKHLYPFIINSYSSPTYVRILAMINSIFSTRLRPPLDKILPVPLYIYIYVYIYIYMYTLLSASLLGGGFRQGSRP</sequence>
<organism evidence="2 3">
    <name type="scientific">Cystoisospora suis</name>
    <dbReference type="NCBI Taxonomy" id="483139"/>
    <lineage>
        <taxon>Eukaryota</taxon>
        <taxon>Sar</taxon>
        <taxon>Alveolata</taxon>
        <taxon>Apicomplexa</taxon>
        <taxon>Conoidasida</taxon>
        <taxon>Coccidia</taxon>
        <taxon>Eucoccidiorida</taxon>
        <taxon>Eimeriorina</taxon>
        <taxon>Sarcocystidae</taxon>
        <taxon>Cystoisospora</taxon>
    </lineage>
</organism>
<dbReference type="VEuPathDB" id="ToxoDB:CSUI_003264"/>
<evidence type="ECO:0000313" key="2">
    <source>
        <dbReference type="EMBL" id="PHJ22882.1"/>
    </source>
</evidence>
<dbReference type="EMBL" id="MIGC01001428">
    <property type="protein sequence ID" value="PHJ22882.1"/>
    <property type="molecule type" value="Genomic_DNA"/>
</dbReference>
<evidence type="ECO:0008006" key="4">
    <source>
        <dbReference type="Google" id="ProtNLM"/>
    </source>
</evidence>
<dbReference type="RefSeq" id="XP_067924559.1">
    <property type="nucleotide sequence ID" value="XM_068063462.1"/>
</dbReference>
<comment type="caution">
    <text evidence="2">The sequence shown here is derived from an EMBL/GenBank/DDBJ whole genome shotgun (WGS) entry which is preliminary data.</text>
</comment>
<proteinExistence type="predicted"/>